<dbReference type="Pfam" id="PF00561">
    <property type="entry name" value="Abhydrolase_1"/>
    <property type="match status" value="1"/>
</dbReference>
<dbReference type="InterPro" id="IPR029058">
    <property type="entry name" value="AB_hydrolase_fold"/>
</dbReference>
<evidence type="ECO:0000313" key="4">
    <source>
        <dbReference type="Proteomes" id="UP000239872"/>
    </source>
</evidence>
<keyword evidence="3" id="KW-0378">Hydrolase</keyword>
<proteinExistence type="predicted"/>
<dbReference type="AlphaFoldDB" id="A0A2S7STE9"/>
<evidence type="ECO:0000256" key="1">
    <source>
        <dbReference type="SAM" id="SignalP"/>
    </source>
</evidence>
<keyword evidence="4" id="KW-1185">Reference proteome</keyword>
<sequence>MKLAFIAPLYLVLIFCFAPSVKAQTTQPTYQVKEDSMLLWDKTRNRSIPVEIYLPNTTQIKHPQLVIISHGYNNNREGTYKYYSSIANCLAAHGYFVASIQHELETDSLVPSIGKPYVVRMSNWVRGTENILFVINDLKKTHKQLDYKHVTLIGHSNGGDMSMLFAHKYPDMIDKVISLDNRRMPMPVVKHPHIYSLRSSDQPADEGVIPSPELQKHMGITIVKLPNTIHNDMADNATEAQRKEINNYLLTFLNDETNN</sequence>
<dbReference type="RefSeq" id="WP_105040673.1">
    <property type="nucleotide sequence ID" value="NZ_PPSL01000005.1"/>
</dbReference>
<name>A0A2S7STE9_9BACT</name>
<protein>
    <submittedName>
        <fullName evidence="3">Alpha/beta hydrolase</fullName>
    </submittedName>
</protein>
<evidence type="ECO:0000313" key="3">
    <source>
        <dbReference type="EMBL" id="PQJ09901.1"/>
    </source>
</evidence>
<accession>A0A2S7STE9</accession>
<feature type="domain" description="AB hydrolase-1" evidence="2">
    <location>
        <begin position="65"/>
        <end position="225"/>
    </location>
</feature>
<feature type="chain" id="PRO_5015708438" evidence="1">
    <location>
        <begin position="24"/>
        <end position="259"/>
    </location>
</feature>
<organism evidence="3 4">
    <name type="scientific">Flavipsychrobacter stenotrophus</name>
    <dbReference type="NCBI Taxonomy" id="2077091"/>
    <lineage>
        <taxon>Bacteria</taxon>
        <taxon>Pseudomonadati</taxon>
        <taxon>Bacteroidota</taxon>
        <taxon>Chitinophagia</taxon>
        <taxon>Chitinophagales</taxon>
        <taxon>Chitinophagaceae</taxon>
        <taxon>Flavipsychrobacter</taxon>
    </lineage>
</organism>
<feature type="signal peptide" evidence="1">
    <location>
        <begin position="1"/>
        <end position="23"/>
    </location>
</feature>
<dbReference type="OrthoDB" id="9814760at2"/>
<reference evidence="3 4" key="1">
    <citation type="submission" date="2018-01" db="EMBL/GenBank/DDBJ databases">
        <title>A novel member of the phylum Bacteroidetes isolated from glacier ice.</title>
        <authorList>
            <person name="Liu Q."/>
            <person name="Xin Y.-H."/>
        </authorList>
    </citation>
    <scope>NUCLEOTIDE SEQUENCE [LARGE SCALE GENOMIC DNA]</scope>
    <source>
        <strain evidence="3 4">RB1R16</strain>
    </source>
</reference>
<keyword evidence="1" id="KW-0732">Signal</keyword>
<dbReference type="InterPro" id="IPR000073">
    <property type="entry name" value="AB_hydrolase_1"/>
</dbReference>
<comment type="caution">
    <text evidence="3">The sequence shown here is derived from an EMBL/GenBank/DDBJ whole genome shotgun (WGS) entry which is preliminary data.</text>
</comment>
<gene>
    <name evidence="3" type="ORF">CJD36_017305</name>
</gene>
<dbReference type="EMBL" id="PPSL01000005">
    <property type="protein sequence ID" value="PQJ09901.1"/>
    <property type="molecule type" value="Genomic_DNA"/>
</dbReference>
<dbReference type="SUPFAM" id="SSF53474">
    <property type="entry name" value="alpha/beta-Hydrolases"/>
    <property type="match status" value="1"/>
</dbReference>
<dbReference type="GO" id="GO:0016787">
    <property type="term" value="F:hydrolase activity"/>
    <property type="evidence" value="ECO:0007669"/>
    <property type="project" value="UniProtKB-KW"/>
</dbReference>
<dbReference type="Gene3D" id="3.40.50.1820">
    <property type="entry name" value="alpha/beta hydrolase"/>
    <property type="match status" value="1"/>
</dbReference>
<dbReference type="Proteomes" id="UP000239872">
    <property type="component" value="Unassembled WGS sequence"/>
</dbReference>
<evidence type="ECO:0000259" key="2">
    <source>
        <dbReference type="Pfam" id="PF00561"/>
    </source>
</evidence>